<accession>A0A8S9G777</accession>
<protein>
    <submittedName>
        <fullName evidence="2">Uncharacterized protein</fullName>
    </submittedName>
</protein>
<evidence type="ECO:0000256" key="1">
    <source>
        <dbReference type="SAM" id="MobiDB-lite"/>
    </source>
</evidence>
<evidence type="ECO:0000313" key="3">
    <source>
        <dbReference type="Proteomes" id="UP000712281"/>
    </source>
</evidence>
<evidence type="ECO:0000313" key="2">
    <source>
        <dbReference type="EMBL" id="KAF2541905.1"/>
    </source>
</evidence>
<reference evidence="2" key="1">
    <citation type="submission" date="2019-12" db="EMBL/GenBank/DDBJ databases">
        <title>Genome sequencing and annotation of Brassica cretica.</title>
        <authorList>
            <person name="Studholme D.J."/>
            <person name="Sarris P.F."/>
        </authorList>
    </citation>
    <scope>NUCLEOTIDE SEQUENCE</scope>
    <source>
        <strain evidence="2">PFS-001/15</strain>
        <tissue evidence="2">Leaf</tissue>
    </source>
</reference>
<name>A0A8S9G777_BRACR</name>
<feature type="compositionally biased region" description="Basic and acidic residues" evidence="1">
    <location>
        <begin position="272"/>
        <end position="289"/>
    </location>
</feature>
<comment type="caution">
    <text evidence="2">The sequence shown here is derived from an EMBL/GenBank/DDBJ whole genome shotgun (WGS) entry which is preliminary data.</text>
</comment>
<dbReference type="EMBL" id="QGKW02002005">
    <property type="protein sequence ID" value="KAF2541905.1"/>
    <property type="molecule type" value="Genomic_DNA"/>
</dbReference>
<dbReference type="AlphaFoldDB" id="A0A8S9G777"/>
<sequence length="297" mass="34896">MPHLTRGVTRSVRSVSSRRAPVTLDEMKRLLWKPVVCIDNKDLCVSSFRHLKETTYQRFDRLVRNPITWIVVGVVFVGGDYREYKREYERDTLIRETHELARDARDAREAGESKFEFSYGFSHRMEKLDCEVKISDHGNTEDKTKKDLNSTRCSRMPLGTHQPRKLVWDGSWTMGSRHPNTQRHAHQYNQEEDEKAWDFGVLRDIYHLSTAFKIHFLFLCRIPWHVEGLGHIPRLTRLEWSVIKSLNFLMDFLIGWSDKTARLKYQTMETLKHSEGPAEEGDKQCDRSGPKLVSPVY</sequence>
<proteinExistence type="predicted"/>
<feature type="region of interest" description="Disordered" evidence="1">
    <location>
        <begin position="272"/>
        <end position="297"/>
    </location>
</feature>
<dbReference type="Proteomes" id="UP000712281">
    <property type="component" value="Unassembled WGS sequence"/>
</dbReference>
<organism evidence="2 3">
    <name type="scientific">Brassica cretica</name>
    <name type="common">Mustard</name>
    <dbReference type="NCBI Taxonomy" id="69181"/>
    <lineage>
        <taxon>Eukaryota</taxon>
        <taxon>Viridiplantae</taxon>
        <taxon>Streptophyta</taxon>
        <taxon>Embryophyta</taxon>
        <taxon>Tracheophyta</taxon>
        <taxon>Spermatophyta</taxon>
        <taxon>Magnoliopsida</taxon>
        <taxon>eudicotyledons</taxon>
        <taxon>Gunneridae</taxon>
        <taxon>Pentapetalae</taxon>
        <taxon>rosids</taxon>
        <taxon>malvids</taxon>
        <taxon>Brassicales</taxon>
        <taxon>Brassicaceae</taxon>
        <taxon>Brassiceae</taxon>
        <taxon>Brassica</taxon>
    </lineage>
</organism>
<gene>
    <name evidence="2" type="ORF">F2Q68_00033182</name>
</gene>